<dbReference type="Pfam" id="PF20684">
    <property type="entry name" value="Fung_rhodopsin"/>
    <property type="match status" value="1"/>
</dbReference>
<evidence type="ECO:0000256" key="1">
    <source>
        <dbReference type="ARBA" id="ARBA00004141"/>
    </source>
</evidence>
<dbReference type="RefSeq" id="XP_056521527.1">
    <property type="nucleotide sequence ID" value="XM_056667931.1"/>
</dbReference>
<feature type="non-terminal residue" evidence="8">
    <location>
        <position position="1"/>
    </location>
</feature>
<comment type="caution">
    <text evidence="8">The sequence shown here is derived from an EMBL/GenBank/DDBJ whole genome shotgun (WGS) entry which is preliminary data.</text>
</comment>
<dbReference type="Proteomes" id="UP001149079">
    <property type="component" value="Unassembled WGS sequence"/>
</dbReference>
<feature type="domain" description="Rhodopsin" evidence="7">
    <location>
        <begin position="55"/>
        <end position="290"/>
    </location>
</feature>
<dbReference type="GeneID" id="81407101"/>
<dbReference type="OrthoDB" id="444631at2759"/>
<dbReference type="GO" id="GO:0016020">
    <property type="term" value="C:membrane"/>
    <property type="evidence" value="ECO:0007669"/>
    <property type="project" value="UniProtKB-SubCell"/>
</dbReference>
<evidence type="ECO:0000256" key="4">
    <source>
        <dbReference type="ARBA" id="ARBA00023136"/>
    </source>
</evidence>
<accession>A0A9W9L0G1</accession>
<keyword evidence="2 6" id="KW-0812">Transmembrane</keyword>
<organism evidence="8 9">
    <name type="scientific">Penicillium bovifimosum</name>
    <dbReference type="NCBI Taxonomy" id="126998"/>
    <lineage>
        <taxon>Eukaryota</taxon>
        <taxon>Fungi</taxon>
        <taxon>Dikarya</taxon>
        <taxon>Ascomycota</taxon>
        <taxon>Pezizomycotina</taxon>
        <taxon>Eurotiomycetes</taxon>
        <taxon>Eurotiomycetidae</taxon>
        <taxon>Eurotiales</taxon>
        <taxon>Aspergillaceae</taxon>
        <taxon>Penicillium</taxon>
    </lineage>
</organism>
<protein>
    <recommendedName>
        <fullName evidence="7">Rhodopsin domain-containing protein</fullName>
    </recommendedName>
</protein>
<feature type="transmembrane region" description="Helical" evidence="6">
    <location>
        <begin position="266"/>
        <end position="285"/>
    </location>
</feature>
<reference evidence="8" key="1">
    <citation type="submission" date="2022-11" db="EMBL/GenBank/DDBJ databases">
        <authorList>
            <person name="Petersen C."/>
        </authorList>
    </citation>
    <scope>NUCLEOTIDE SEQUENCE</scope>
    <source>
        <strain evidence="8">IBT 22155</strain>
    </source>
</reference>
<evidence type="ECO:0000259" key="7">
    <source>
        <dbReference type="Pfam" id="PF20684"/>
    </source>
</evidence>
<dbReference type="EMBL" id="JAPQKL010000005">
    <property type="protein sequence ID" value="KAJ5131148.1"/>
    <property type="molecule type" value="Genomic_DNA"/>
</dbReference>
<comment type="similarity">
    <text evidence="5">Belongs to the SAT4 family.</text>
</comment>
<dbReference type="InterPro" id="IPR049326">
    <property type="entry name" value="Rhodopsin_dom_fungi"/>
</dbReference>
<feature type="transmembrane region" description="Helical" evidence="6">
    <location>
        <begin position="71"/>
        <end position="93"/>
    </location>
</feature>
<feature type="transmembrane region" description="Helical" evidence="6">
    <location>
        <begin position="113"/>
        <end position="137"/>
    </location>
</feature>
<evidence type="ECO:0000313" key="8">
    <source>
        <dbReference type="EMBL" id="KAJ5131148.1"/>
    </source>
</evidence>
<gene>
    <name evidence="8" type="ORF">N7515_007187</name>
</gene>
<feature type="transmembrane region" description="Helical" evidence="6">
    <location>
        <begin position="226"/>
        <end position="246"/>
    </location>
</feature>
<keyword evidence="3 6" id="KW-1133">Transmembrane helix</keyword>
<dbReference type="AlphaFoldDB" id="A0A9W9L0G1"/>
<dbReference type="PANTHER" id="PTHR33048:SF114">
    <property type="entry name" value="MEMBRANE PROTEIN PTH11-LIKE, PUTATIVE (AFU_ORTHOLOGUE AFUA_7G06620)-RELATED"/>
    <property type="match status" value="1"/>
</dbReference>
<name>A0A9W9L0G1_9EURO</name>
<comment type="subcellular location">
    <subcellularLocation>
        <location evidence="1">Membrane</location>
        <topology evidence="1">Multi-pass membrane protein</topology>
    </subcellularLocation>
</comment>
<keyword evidence="4 6" id="KW-0472">Membrane</keyword>
<dbReference type="PANTHER" id="PTHR33048">
    <property type="entry name" value="PTH11-LIKE INTEGRAL MEMBRANE PROTEIN (AFU_ORTHOLOGUE AFUA_5G11245)"/>
    <property type="match status" value="1"/>
</dbReference>
<dbReference type="InterPro" id="IPR052337">
    <property type="entry name" value="SAT4-like"/>
</dbReference>
<feature type="transmembrane region" description="Helical" evidence="6">
    <location>
        <begin position="149"/>
        <end position="169"/>
    </location>
</feature>
<evidence type="ECO:0000256" key="5">
    <source>
        <dbReference type="ARBA" id="ARBA00038359"/>
    </source>
</evidence>
<feature type="transmembrane region" description="Helical" evidence="6">
    <location>
        <begin position="7"/>
        <end position="29"/>
    </location>
</feature>
<sequence length="393" mass="43220">DCLCHSLIFLTFTYSLISRSSSIILIMAGDNGSQGPVVVGIAVAFAILTFIVLSLRLFARIYVLGKMGLDDYLIICACLLSWAFIAVTILAVHHGLGKHIADADPNQLIDYSFAVWLSSMFYLATLGFVKTSVLWFYTRLGDRYLTRMSWIMTGVIAAQATSFVLVAAFQCQPISEAWLATGKGQCVNINVFYLCNAALNIVTDVLTYTLPVKVIFKLQMPQKQKIVLAIILCLGLFACVSSIIRITYIPAMLTSKDFTYAISGAMYWSVIETNIGIFAASIPSFKAIASRFLPRFIGEYSSGKKYDPWSGSNTARRYGSGFAKVTEPHITLATVNGKDEPTMGTNIGAASNSSEERIIPQGKIFTQTEIETTIETSDDYRGFNSSSLERARR</sequence>
<keyword evidence="9" id="KW-1185">Reference proteome</keyword>
<reference evidence="8" key="2">
    <citation type="journal article" date="2023" name="IMA Fungus">
        <title>Comparative genomic study of the Penicillium genus elucidates a diverse pangenome and 15 lateral gene transfer events.</title>
        <authorList>
            <person name="Petersen C."/>
            <person name="Sorensen T."/>
            <person name="Nielsen M.R."/>
            <person name="Sondergaard T.E."/>
            <person name="Sorensen J.L."/>
            <person name="Fitzpatrick D.A."/>
            <person name="Frisvad J.C."/>
            <person name="Nielsen K.L."/>
        </authorList>
    </citation>
    <scope>NUCLEOTIDE SEQUENCE</scope>
    <source>
        <strain evidence="8">IBT 22155</strain>
    </source>
</reference>
<evidence type="ECO:0000256" key="3">
    <source>
        <dbReference type="ARBA" id="ARBA00022989"/>
    </source>
</evidence>
<feature type="transmembrane region" description="Helical" evidence="6">
    <location>
        <begin position="35"/>
        <end position="59"/>
    </location>
</feature>
<proteinExistence type="inferred from homology"/>
<evidence type="ECO:0000256" key="6">
    <source>
        <dbReference type="SAM" id="Phobius"/>
    </source>
</evidence>
<evidence type="ECO:0000256" key="2">
    <source>
        <dbReference type="ARBA" id="ARBA00022692"/>
    </source>
</evidence>
<evidence type="ECO:0000313" key="9">
    <source>
        <dbReference type="Proteomes" id="UP001149079"/>
    </source>
</evidence>